<protein>
    <recommendedName>
        <fullName evidence="12">RING-type domain-containing protein</fullName>
    </recommendedName>
</protein>
<dbReference type="InterPro" id="IPR011011">
    <property type="entry name" value="Znf_FYVE_PHD"/>
</dbReference>
<accession>W6MM31</accession>
<feature type="compositionally biased region" description="Basic residues" evidence="7">
    <location>
        <begin position="314"/>
        <end position="323"/>
    </location>
</feature>
<feature type="region of interest" description="Disordered" evidence="7">
    <location>
        <begin position="227"/>
        <end position="249"/>
    </location>
</feature>
<keyword evidence="3 6" id="KW-0863">Zinc-finger</keyword>
<keyword evidence="11" id="KW-1185">Reference proteome</keyword>
<evidence type="ECO:0000256" key="7">
    <source>
        <dbReference type="SAM" id="MobiDB-lite"/>
    </source>
</evidence>
<dbReference type="CDD" id="cd15489">
    <property type="entry name" value="PHD_SF"/>
    <property type="match status" value="1"/>
</dbReference>
<name>W6MM31_9ASCO</name>
<dbReference type="PROSITE" id="PS50016">
    <property type="entry name" value="ZF_PHD_2"/>
    <property type="match status" value="1"/>
</dbReference>
<dbReference type="SMART" id="SM00184">
    <property type="entry name" value="RING"/>
    <property type="match status" value="2"/>
</dbReference>
<dbReference type="GeneID" id="34519355"/>
<evidence type="ECO:0008006" key="12">
    <source>
        <dbReference type="Google" id="ProtNLM"/>
    </source>
</evidence>
<evidence type="ECO:0000256" key="5">
    <source>
        <dbReference type="ARBA" id="ARBA00022833"/>
    </source>
</evidence>
<feature type="domain" description="RING-type" evidence="9">
    <location>
        <begin position="122"/>
        <end position="166"/>
    </location>
</feature>
<dbReference type="SUPFAM" id="SSF57850">
    <property type="entry name" value="RING/U-box"/>
    <property type="match status" value="1"/>
</dbReference>
<dbReference type="GO" id="GO:0051603">
    <property type="term" value="P:proteolysis involved in protein catabolic process"/>
    <property type="evidence" value="ECO:0007669"/>
    <property type="project" value="UniProtKB-ARBA"/>
</dbReference>
<evidence type="ECO:0000313" key="10">
    <source>
        <dbReference type="EMBL" id="CDK25957.1"/>
    </source>
</evidence>
<evidence type="ECO:0000313" key="11">
    <source>
        <dbReference type="Proteomes" id="UP000019384"/>
    </source>
</evidence>
<dbReference type="Pfam" id="PF12678">
    <property type="entry name" value="zf-rbx1"/>
    <property type="match status" value="1"/>
</dbReference>
<dbReference type="GO" id="GO:0008270">
    <property type="term" value="F:zinc ion binding"/>
    <property type="evidence" value="ECO:0007669"/>
    <property type="project" value="UniProtKB-KW"/>
</dbReference>
<dbReference type="PANTHER" id="PTHR12618">
    <property type="entry name" value="PHD AND RING FINGER DOMAIN-CONTAINING PROTEIN 1"/>
    <property type="match status" value="1"/>
</dbReference>
<dbReference type="InterPro" id="IPR019787">
    <property type="entry name" value="Znf_PHD-finger"/>
</dbReference>
<dbReference type="PANTHER" id="PTHR12618:SF20">
    <property type="entry name" value="PHD AND RING FINGER DOMAIN-CONTAINING PROTEIN 1"/>
    <property type="match status" value="1"/>
</dbReference>
<dbReference type="InterPro" id="IPR001841">
    <property type="entry name" value="Znf_RING"/>
</dbReference>
<dbReference type="InterPro" id="IPR047157">
    <property type="entry name" value="PHRF1/Atg35"/>
</dbReference>
<evidence type="ECO:0000256" key="2">
    <source>
        <dbReference type="ARBA" id="ARBA00022723"/>
    </source>
</evidence>
<dbReference type="InterPro" id="IPR024766">
    <property type="entry name" value="Znf_RING_H2"/>
</dbReference>
<dbReference type="EMBL" id="HG793126">
    <property type="protein sequence ID" value="CDK25957.1"/>
    <property type="molecule type" value="Genomic_DNA"/>
</dbReference>
<evidence type="ECO:0000256" key="1">
    <source>
        <dbReference type="ARBA" id="ARBA00004906"/>
    </source>
</evidence>
<keyword evidence="2" id="KW-0479">Metal-binding</keyword>
<sequence>MSLEEAEVCAICLDDLPGADHEVARATRQTQCLARTTPCGHYYHDFCIKSWAERANSCPKCRSVFNLIEVVSNGSILDKIKVEDKKLPVEFNAEDFEIPIDDYEYDQEDGDWVPHATRFTMCILCDQRCTSRTGMAVCADCSGSFHLNCLGMLGSGSTHWNCPMCDSLQDSQTITPSRGTRAVTLRTNRRSRGGSRVSEVTGQVPQRSSFIQSLRREIRNNRYTNLGLPVPSRNTRGSRRRSGFAVGQPLSDDATSADFDAVVDATRRFREQSAVQTEQKLTQEEKESWNMWERVKKGETSRSTTPIPNDERKFKKPNRKRALQPKAPDIRASIMSPSVSASENGMTLLEKQLIQKLFIREKLKRRFNDGQLDTMQYTAVNKNVSRTLYQIYLDDNDFQRYIRGLIELRERLEARDLNEFLRSQQKDDVLMAKYGQLISDEIAREIAQMKG</sequence>
<reference evidence="10" key="2">
    <citation type="submission" date="2014-02" db="EMBL/GenBank/DDBJ databases">
        <title>Complete DNA sequence of /Kuraishia capsulata/ illustrates novel genomic features among budding yeasts (/Saccharomycotina/).</title>
        <authorList>
            <person name="Morales L."/>
            <person name="Noel B."/>
            <person name="Porcel B."/>
            <person name="Marcet-Houben M."/>
            <person name="Hullo M-F."/>
            <person name="Sacerdot C."/>
            <person name="Tekaia F."/>
            <person name="Leh-Louis V."/>
            <person name="Despons L."/>
            <person name="Khanna V."/>
            <person name="Aury J-M."/>
            <person name="Barbe V."/>
            <person name="Couloux A."/>
            <person name="Labadie K."/>
            <person name="Pelletier E."/>
            <person name="Souciet J-L."/>
            <person name="Boekhout T."/>
            <person name="Gabaldon T."/>
            <person name="Wincker P."/>
            <person name="Dujon B."/>
        </authorList>
    </citation>
    <scope>NUCLEOTIDE SEQUENCE</scope>
    <source>
        <strain evidence="10">CBS 1993</strain>
    </source>
</reference>
<dbReference type="SUPFAM" id="SSF57903">
    <property type="entry name" value="FYVE/PHD zinc finger"/>
    <property type="match status" value="1"/>
</dbReference>
<dbReference type="InterPro" id="IPR013083">
    <property type="entry name" value="Znf_RING/FYVE/PHD"/>
</dbReference>
<comment type="pathway">
    <text evidence="1">Protein modification; protein ubiquitination.</text>
</comment>
<feature type="domain" description="PHD-type" evidence="8">
    <location>
        <begin position="119"/>
        <end position="168"/>
    </location>
</feature>
<dbReference type="InterPro" id="IPR001965">
    <property type="entry name" value="Znf_PHD"/>
</dbReference>
<evidence type="ECO:0000259" key="9">
    <source>
        <dbReference type="PROSITE" id="PS50089"/>
    </source>
</evidence>
<dbReference type="OrthoDB" id="8062037at2759"/>
<dbReference type="PROSITE" id="PS50089">
    <property type="entry name" value="ZF_RING_2"/>
    <property type="match status" value="2"/>
</dbReference>
<dbReference type="UniPathway" id="UPA00143"/>
<evidence type="ECO:0000256" key="6">
    <source>
        <dbReference type="PROSITE-ProRule" id="PRU00175"/>
    </source>
</evidence>
<dbReference type="AlphaFoldDB" id="W6MM31"/>
<evidence type="ECO:0000256" key="3">
    <source>
        <dbReference type="ARBA" id="ARBA00022771"/>
    </source>
</evidence>
<organism evidence="10 11">
    <name type="scientific">Kuraishia capsulata CBS 1993</name>
    <dbReference type="NCBI Taxonomy" id="1382522"/>
    <lineage>
        <taxon>Eukaryota</taxon>
        <taxon>Fungi</taxon>
        <taxon>Dikarya</taxon>
        <taxon>Ascomycota</taxon>
        <taxon>Saccharomycotina</taxon>
        <taxon>Pichiomycetes</taxon>
        <taxon>Pichiales</taxon>
        <taxon>Pichiaceae</taxon>
        <taxon>Kuraishia</taxon>
    </lineage>
</organism>
<dbReference type="HOGENOM" id="CLU_606994_0_0_1"/>
<keyword evidence="5" id="KW-0862">Zinc</keyword>
<reference evidence="10" key="1">
    <citation type="submission" date="2013-12" db="EMBL/GenBank/DDBJ databases">
        <authorList>
            <person name="Genoscope - CEA"/>
        </authorList>
    </citation>
    <scope>NUCLEOTIDE SEQUENCE</scope>
    <source>
        <strain evidence="10">CBS 1993</strain>
    </source>
</reference>
<keyword evidence="4" id="KW-0833">Ubl conjugation pathway</keyword>
<feature type="domain" description="RING-type" evidence="9">
    <location>
        <begin position="9"/>
        <end position="62"/>
    </location>
</feature>
<proteinExistence type="predicted"/>
<feature type="region of interest" description="Disordered" evidence="7">
    <location>
        <begin position="296"/>
        <end position="324"/>
    </location>
</feature>
<dbReference type="GO" id="GO:0016567">
    <property type="term" value="P:protein ubiquitination"/>
    <property type="evidence" value="ECO:0007669"/>
    <property type="project" value="UniProtKB-UniPathway"/>
</dbReference>
<dbReference type="SMART" id="SM00249">
    <property type="entry name" value="PHD"/>
    <property type="match status" value="1"/>
</dbReference>
<dbReference type="RefSeq" id="XP_022457967.1">
    <property type="nucleotide sequence ID" value="XM_022604158.1"/>
</dbReference>
<evidence type="ECO:0000256" key="4">
    <source>
        <dbReference type="ARBA" id="ARBA00022786"/>
    </source>
</evidence>
<dbReference type="Gene3D" id="3.30.40.10">
    <property type="entry name" value="Zinc/RING finger domain, C3HC4 (zinc finger)"/>
    <property type="match status" value="2"/>
</dbReference>
<gene>
    <name evidence="10" type="ORF">KUCA_T00001928001</name>
</gene>
<evidence type="ECO:0000259" key="8">
    <source>
        <dbReference type="PROSITE" id="PS50016"/>
    </source>
</evidence>
<dbReference type="Proteomes" id="UP000019384">
    <property type="component" value="Unassembled WGS sequence"/>
</dbReference>